<dbReference type="RefSeq" id="WP_208632004.1">
    <property type="nucleotide sequence ID" value="NZ_CP059319.1"/>
</dbReference>
<name>A0A975D1U3_9SPHN</name>
<dbReference type="EMBL" id="CP059319">
    <property type="protein sequence ID" value="QTH20170.1"/>
    <property type="molecule type" value="Genomic_DNA"/>
</dbReference>
<dbReference type="InterPro" id="IPR032710">
    <property type="entry name" value="NTF2-like_dom_sf"/>
</dbReference>
<dbReference type="InterPro" id="IPR006311">
    <property type="entry name" value="TAT_signal"/>
</dbReference>
<dbReference type="InterPro" id="IPR037401">
    <property type="entry name" value="SnoaL-like"/>
</dbReference>
<dbReference type="SUPFAM" id="SSF54427">
    <property type="entry name" value="NTF2-like"/>
    <property type="match status" value="1"/>
</dbReference>
<accession>A0A975D1U3</accession>
<reference evidence="2" key="1">
    <citation type="submission" date="2020-07" db="EMBL/GenBank/DDBJ databases">
        <authorList>
            <person name="Camacho E."/>
        </authorList>
    </citation>
    <scope>NUCLEOTIDE SEQUENCE</scope>
    <source>
        <strain evidence="2">MPO218</strain>
    </source>
</reference>
<dbReference type="Proteomes" id="UP000664914">
    <property type="component" value="Chromosome"/>
</dbReference>
<organism evidence="2 3">
    <name type="scientific">Rhizorhabdus wittichii</name>
    <dbReference type="NCBI Taxonomy" id="160791"/>
    <lineage>
        <taxon>Bacteria</taxon>
        <taxon>Pseudomonadati</taxon>
        <taxon>Pseudomonadota</taxon>
        <taxon>Alphaproteobacteria</taxon>
        <taxon>Sphingomonadales</taxon>
        <taxon>Sphingomonadaceae</taxon>
        <taxon>Rhizorhabdus</taxon>
    </lineage>
</organism>
<sequence length="179" mass="19116">MNHDDKPETPDDSGRRDLLVRLTAGAVIATSVLAASPASSAAARDSGAETAFRRAFATTTAGTADVDARLAFLADEASVIDHDVPYPMDRATYGDHLRFLAAHWDKLEFSIHDLRVADHGDAAAVVSCFYNERGKPRNAGFRQRAGFCTAMCARTASGWRAVALHMSPLTAQILDASPG</sequence>
<protein>
    <submittedName>
        <fullName evidence="2">Nuclear transport factor 2 family protein</fullName>
    </submittedName>
</protein>
<dbReference type="PROSITE" id="PS51318">
    <property type="entry name" value="TAT"/>
    <property type="match status" value="1"/>
</dbReference>
<dbReference type="AlphaFoldDB" id="A0A975D1U3"/>
<gene>
    <name evidence="2" type="ORF">HRJ34_17635</name>
</gene>
<dbReference type="Gene3D" id="3.10.450.50">
    <property type="match status" value="1"/>
</dbReference>
<reference evidence="2" key="2">
    <citation type="submission" date="2021-04" db="EMBL/GenBank/DDBJ databases">
        <title>Isolation and genomic analysis of the ibuprofen-degrading bacterium Sphingomonas strain MPO218.</title>
        <authorList>
            <person name="Aulestia M."/>
            <person name="Flores A."/>
            <person name="Mangas E.L."/>
            <person name="Perez-Pulido A.J."/>
            <person name="Santero E."/>
            <person name="Camacho E.M."/>
        </authorList>
    </citation>
    <scope>NUCLEOTIDE SEQUENCE</scope>
    <source>
        <strain evidence="2">MPO218</strain>
    </source>
</reference>
<evidence type="ECO:0000313" key="3">
    <source>
        <dbReference type="Proteomes" id="UP000664914"/>
    </source>
</evidence>
<evidence type="ECO:0000313" key="2">
    <source>
        <dbReference type="EMBL" id="QTH20170.1"/>
    </source>
</evidence>
<feature type="domain" description="SnoaL-like" evidence="1">
    <location>
        <begin position="59"/>
        <end position="169"/>
    </location>
</feature>
<evidence type="ECO:0000259" key="1">
    <source>
        <dbReference type="Pfam" id="PF13474"/>
    </source>
</evidence>
<proteinExistence type="predicted"/>
<dbReference type="Pfam" id="PF13474">
    <property type="entry name" value="SnoaL_3"/>
    <property type="match status" value="1"/>
</dbReference>